<dbReference type="AlphaFoldDB" id="A0A7X0IG33"/>
<evidence type="ECO:0000256" key="3">
    <source>
        <dbReference type="ARBA" id="ARBA00022729"/>
    </source>
</evidence>
<dbReference type="GO" id="GO:0042597">
    <property type="term" value="C:periplasmic space"/>
    <property type="evidence" value="ECO:0007669"/>
    <property type="project" value="UniProtKB-SubCell"/>
</dbReference>
<dbReference type="InterPro" id="IPR006059">
    <property type="entry name" value="SBP"/>
</dbReference>
<dbReference type="GO" id="GO:0019808">
    <property type="term" value="F:polyamine binding"/>
    <property type="evidence" value="ECO:0007669"/>
    <property type="project" value="InterPro"/>
</dbReference>
<accession>A0A7X0IG33</accession>
<dbReference type="GO" id="GO:0015846">
    <property type="term" value="P:polyamine transport"/>
    <property type="evidence" value="ECO:0007669"/>
    <property type="project" value="InterPro"/>
</dbReference>
<keyword evidence="3" id="KW-0732">Signal</keyword>
<comment type="subcellular location">
    <subcellularLocation>
        <location evidence="1">Periplasm</location>
    </subcellularLocation>
</comment>
<sequence length="408" mass="43994">MPPHPRDPLNRRLFLQVAGLTTLTGLAAACGGERPGRRAAAASAVPLSRPTSPATLPLHADVPAVASGLEPEKGGTLKLLNYAEYISPDVCKAFGKEHGVEVEVTVFTTMDEMIAKLRTAGEGFDVCFPTPDVIAKAAVGKLLQPLNASYLPHLAGVWPQLRDPFYDKGSRYTVPYNAYTSGIGYRADRVKSLPSNGYDLLWDAAYKGKSYVIDDAREGLALAMLRNGVTDINTEDPAKIKQAGAWLAELIPRTGVKVGISAYQLVAEGQATVHHCWSGDMINAQAYLPKGVDAEVLGYWYPDASLGVVGTDTMAVPRNATKPVLAHMFIDHLLDPKVAEQNFSYTGYQPALTAITPEKMVTDGFVTEQLKSTIVTPDVYARSLQILQISPPAEALWNDAWAAFKAGR</sequence>
<keyword evidence="2" id="KW-0813">Transport</keyword>
<dbReference type="PANTHER" id="PTHR30222:SF17">
    <property type="entry name" value="SPERMIDINE_PUTRESCINE-BINDING PERIPLASMIC PROTEIN"/>
    <property type="match status" value="1"/>
</dbReference>
<dbReference type="InterPro" id="IPR001188">
    <property type="entry name" value="Sperm_putr-bd"/>
</dbReference>
<dbReference type="PROSITE" id="PS51318">
    <property type="entry name" value="TAT"/>
    <property type="match status" value="1"/>
</dbReference>
<dbReference type="PANTHER" id="PTHR30222">
    <property type="entry name" value="SPERMIDINE/PUTRESCINE-BINDING PERIPLASMIC PROTEIN"/>
    <property type="match status" value="1"/>
</dbReference>
<reference evidence="5 6" key="1">
    <citation type="submission" date="2020-08" db="EMBL/GenBank/DDBJ databases">
        <title>Sequencing the genomes of 1000 actinobacteria strains.</title>
        <authorList>
            <person name="Klenk H.-P."/>
        </authorList>
    </citation>
    <scope>NUCLEOTIDE SEQUENCE [LARGE SCALE GENOMIC DNA]</scope>
    <source>
        <strain evidence="5 6">DSM 44936</strain>
    </source>
</reference>
<evidence type="ECO:0000313" key="5">
    <source>
        <dbReference type="EMBL" id="MBB6473052.1"/>
    </source>
</evidence>
<dbReference type="Proteomes" id="UP000555564">
    <property type="component" value="Unassembled WGS sequence"/>
</dbReference>
<dbReference type="SUPFAM" id="SSF53850">
    <property type="entry name" value="Periplasmic binding protein-like II"/>
    <property type="match status" value="1"/>
</dbReference>
<proteinExistence type="predicted"/>
<evidence type="ECO:0000256" key="4">
    <source>
        <dbReference type="ARBA" id="ARBA00022764"/>
    </source>
</evidence>
<name>A0A7X0IG33_9ACTN</name>
<protein>
    <submittedName>
        <fullName evidence="5">Spermidine/putrescine transport system substrate-binding protein</fullName>
    </submittedName>
</protein>
<dbReference type="PROSITE" id="PS51257">
    <property type="entry name" value="PROKAR_LIPOPROTEIN"/>
    <property type="match status" value="1"/>
</dbReference>
<dbReference type="CDD" id="cd13590">
    <property type="entry name" value="PBP2_PotD_PotF_like"/>
    <property type="match status" value="1"/>
</dbReference>
<dbReference type="PRINTS" id="PR00909">
    <property type="entry name" value="SPERMDNBNDNG"/>
</dbReference>
<evidence type="ECO:0000313" key="6">
    <source>
        <dbReference type="Proteomes" id="UP000555564"/>
    </source>
</evidence>
<keyword evidence="4" id="KW-0574">Periplasm</keyword>
<dbReference type="EMBL" id="JACHIU010000001">
    <property type="protein sequence ID" value="MBB6473052.1"/>
    <property type="molecule type" value="Genomic_DNA"/>
</dbReference>
<evidence type="ECO:0000256" key="2">
    <source>
        <dbReference type="ARBA" id="ARBA00022448"/>
    </source>
</evidence>
<gene>
    <name evidence="5" type="ORF">BJ992_002483</name>
</gene>
<dbReference type="Pfam" id="PF13416">
    <property type="entry name" value="SBP_bac_8"/>
    <property type="match status" value="1"/>
</dbReference>
<dbReference type="InterPro" id="IPR006311">
    <property type="entry name" value="TAT_signal"/>
</dbReference>
<organism evidence="5 6">
    <name type="scientific">Sphaerisporangium rubeum</name>
    <dbReference type="NCBI Taxonomy" id="321317"/>
    <lineage>
        <taxon>Bacteria</taxon>
        <taxon>Bacillati</taxon>
        <taxon>Actinomycetota</taxon>
        <taxon>Actinomycetes</taxon>
        <taxon>Streptosporangiales</taxon>
        <taxon>Streptosporangiaceae</taxon>
        <taxon>Sphaerisporangium</taxon>
    </lineage>
</organism>
<evidence type="ECO:0000256" key="1">
    <source>
        <dbReference type="ARBA" id="ARBA00004418"/>
    </source>
</evidence>
<keyword evidence="6" id="KW-1185">Reference proteome</keyword>
<comment type="caution">
    <text evidence="5">The sequence shown here is derived from an EMBL/GenBank/DDBJ whole genome shotgun (WGS) entry which is preliminary data.</text>
</comment>
<dbReference type="RefSeq" id="WP_184980549.1">
    <property type="nucleotide sequence ID" value="NZ_BAAALO010000093.1"/>
</dbReference>
<dbReference type="Gene3D" id="3.40.190.10">
    <property type="entry name" value="Periplasmic binding protein-like II"/>
    <property type="match status" value="2"/>
</dbReference>